<comment type="caution">
    <text evidence="1">The sequence shown here is derived from an EMBL/GenBank/DDBJ whole genome shotgun (WGS) entry which is preliminary data.</text>
</comment>
<proteinExistence type="predicted"/>
<organism evidence="1 2">
    <name type="scientific">Acaulospora colombiana</name>
    <dbReference type="NCBI Taxonomy" id="27376"/>
    <lineage>
        <taxon>Eukaryota</taxon>
        <taxon>Fungi</taxon>
        <taxon>Fungi incertae sedis</taxon>
        <taxon>Mucoromycota</taxon>
        <taxon>Glomeromycotina</taxon>
        <taxon>Glomeromycetes</taxon>
        <taxon>Diversisporales</taxon>
        <taxon>Acaulosporaceae</taxon>
        <taxon>Acaulospora</taxon>
    </lineage>
</organism>
<dbReference type="Proteomes" id="UP000789525">
    <property type="component" value="Unassembled WGS sequence"/>
</dbReference>
<protein>
    <submittedName>
        <fullName evidence="1">5639_t:CDS:1</fullName>
    </submittedName>
</protein>
<feature type="non-terminal residue" evidence="1">
    <location>
        <position position="107"/>
    </location>
</feature>
<accession>A0ACA9Q3H8</accession>
<gene>
    <name evidence="1" type="ORF">ACOLOM_LOCUS11683</name>
</gene>
<reference evidence="1" key="1">
    <citation type="submission" date="2021-06" db="EMBL/GenBank/DDBJ databases">
        <authorList>
            <person name="Kallberg Y."/>
            <person name="Tangrot J."/>
            <person name="Rosling A."/>
        </authorList>
    </citation>
    <scope>NUCLEOTIDE SEQUENCE</scope>
    <source>
        <strain evidence="1">CL356</strain>
    </source>
</reference>
<dbReference type="EMBL" id="CAJVPT010043148">
    <property type="protein sequence ID" value="CAG8731704.1"/>
    <property type="molecule type" value="Genomic_DNA"/>
</dbReference>
<keyword evidence="2" id="KW-1185">Reference proteome</keyword>
<sequence>MSQSTHSPDLRTVVGILTLRRANVKANQYVLRAFMWLVTLSQGSGEGIGLPSLFSSYTPQRRLPIQMSGTAFGGWLLMYSFRLLLVYDVKSYMLHATQGSEYMRLGH</sequence>
<evidence type="ECO:0000313" key="1">
    <source>
        <dbReference type="EMBL" id="CAG8731704.1"/>
    </source>
</evidence>
<evidence type="ECO:0000313" key="2">
    <source>
        <dbReference type="Proteomes" id="UP000789525"/>
    </source>
</evidence>
<name>A0ACA9Q3H8_9GLOM</name>